<name>A0A2P2PEW2_RHIMU</name>
<organism evidence="1">
    <name type="scientific">Rhizophora mucronata</name>
    <name type="common">Asiatic mangrove</name>
    <dbReference type="NCBI Taxonomy" id="61149"/>
    <lineage>
        <taxon>Eukaryota</taxon>
        <taxon>Viridiplantae</taxon>
        <taxon>Streptophyta</taxon>
        <taxon>Embryophyta</taxon>
        <taxon>Tracheophyta</taxon>
        <taxon>Spermatophyta</taxon>
        <taxon>Magnoliopsida</taxon>
        <taxon>eudicotyledons</taxon>
        <taxon>Gunneridae</taxon>
        <taxon>Pentapetalae</taxon>
        <taxon>rosids</taxon>
        <taxon>fabids</taxon>
        <taxon>Malpighiales</taxon>
        <taxon>Rhizophoraceae</taxon>
        <taxon>Rhizophora</taxon>
    </lineage>
</organism>
<evidence type="ECO:0000313" key="1">
    <source>
        <dbReference type="EMBL" id="MBX53266.1"/>
    </source>
</evidence>
<proteinExistence type="predicted"/>
<protein>
    <submittedName>
        <fullName evidence="1">Uncharacterized protein</fullName>
    </submittedName>
</protein>
<accession>A0A2P2PEW2</accession>
<dbReference type="EMBL" id="GGEC01072782">
    <property type="protein sequence ID" value="MBX53266.1"/>
    <property type="molecule type" value="Transcribed_RNA"/>
</dbReference>
<dbReference type="AlphaFoldDB" id="A0A2P2PEW2"/>
<sequence length="39" mass="4494">MLHPLGSWGNKMAVEPMRTLASSSMCLHQLKIGRWYIFC</sequence>
<reference evidence="1" key="1">
    <citation type="submission" date="2018-02" db="EMBL/GenBank/DDBJ databases">
        <title>Rhizophora mucronata_Transcriptome.</title>
        <authorList>
            <person name="Meera S.P."/>
            <person name="Sreeshan A."/>
            <person name="Augustine A."/>
        </authorList>
    </citation>
    <scope>NUCLEOTIDE SEQUENCE</scope>
    <source>
        <tissue evidence="1">Leaf</tissue>
    </source>
</reference>